<feature type="transmembrane region" description="Helical" evidence="1">
    <location>
        <begin position="56"/>
        <end position="74"/>
    </location>
</feature>
<dbReference type="PATRIC" id="fig|1423729.3.peg.1842"/>
<sequence>MMTTKEVSVTTYIFKHILKQLGVVIFWMAFSFIFFPWMFNGFDISKFSLKSSFKDIYVGSILAFIIPCLALFPYNDFKLLIQNGISRRTYWKARLFSFLGLSLLGQLLGIIISLLNPYTNHTWENGSMYMLLYGKYFTSSTTNSFLGLCFVLISTSVVTIIATFVGSFFSLFSKKTKVYTFIGFFVVGIVFINWIAIATQNQSAHVIMKNMGQMMTFIFGITPGNADGKWNPTMPFVTAIITGIIATFGSYKVTQKFKIKNE</sequence>
<feature type="transmembrane region" description="Helical" evidence="1">
    <location>
        <begin position="233"/>
        <end position="251"/>
    </location>
</feature>
<dbReference type="OrthoDB" id="2249484at2"/>
<feature type="transmembrane region" description="Helical" evidence="1">
    <location>
        <begin position="178"/>
        <end position="197"/>
    </location>
</feature>
<evidence type="ECO:0000313" key="3">
    <source>
        <dbReference type="Proteomes" id="UP000051131"/>
    </source>
</evidence>
<feature type="transmembrane region" description="Helical" evidence="1">
    <location>
        <begin position="95"/>
        <end position="115"/>
    </location>
</feature>
<feature type="transmembrane region" description="Helical" evidence="1">
    <location>
        <begin position="145"/>
        <end position="171"/>
    </location>
</feature>
<dbReference type="Proteomes" id="UP000051131">
    <property type="component" value="Unassembled WGS sequence"/>
</dbReference>
<dbReference type="RefSeq" id="WP_057829847.1">
    <property type="nucleotide sequence ID" value="NZ_AYZE01000017.1"/>
</dbReference>
<organism evidence="2 3">
    <name type="scientific">Liquorilactobacillus cacaonum DSM 21116</name>
    <dbReference type="NCBI Taxonomy" id="1423729"/>
    <lineage>
        <taxon>Bacteria</taxon>
        <taxon>Bacillati</taxon>
        <taxon>Bacillota</taxon>
        <taxon>Bacilli</taxon>
        <taxon>Lactobacillales</taxon>
        <taxon>Lactobacillaceae</taxon>
        <taxon>Liquorilactobacillus</taxon>
    </lineage>
</organism>
<keyword evidence="1" id="KW-0812">Transmembrane</keyword>
<keyword evidence="3" id="KW-1185">Reference proteome</keyword>
<name>A0A0R2CEN6_9LACO</name>
<keyword evidence="1" id="KW-0472">Membrane</keyword>
<feature type="transmembrane region" description="Helical" evidence="1">
    <location>
        <begin position="21"/>
        <end position="40"/>
    </location>
</feature>
<keyword evidence="1" id="KW-1133">Transmembrane helix</keyword>
<evidence type="ECO:0000313" key="2">
    <source>
        <dbReference type="EMBL" id="KRM89991.1"/>
    </source>
</evidence>
<dbReference type="STRING" id="1423729.FC80_GL001814"/>
<dbReference type="EMBL" id="AYZE01000017">
    <property type="protein sequence ID" value="KRM89991.1"/>
    <property type="molecule type" value="Genomic_DNA"/>
</dbReference>
<evidence type="ECO:0000256" key="1">
    <source>
        <dbReference type="SAM" id="Phobius"/>
    </source>
</evidence>
<gene>
    <name evidence="2" type="ORF">FC80_GL001814</name>
</gene>
<proteinExistence type="predicted"/>
<comment type="caution">
    <text evidence="2">The sequence shown here is derived from an EMBL/GenBank/DDBJ whole genome shotgun (WGS) entry which is preliminary data.</text>
</comment>
<dbReference type="AlphaFoldDB" id="A0A0R2CEN6"/>
<protein>
    <submittedName>
        <fullName evidence="2">ABC transporter, permease</fullName>
    </submittedName>
</protein>
<reference evidence="2 3" key="1">
    <citation type="journal article" date="2015" name="Genome Announc.">
        <title>Expanding the biotechnology potential of lactobacilli through comparative genomics of 213 strains and associated genera.</title>
        <authorList>
            <person name="Sun Z."/>
            <person name="Harris H.M."/>
            <person name="McCann A."/>
            <person name="Guo C."/>
            <person name="Argimon S."/>
            <person name="Zhang W."/>
            <person name="Yang X."/>
            <person name="Jeffery I.B."/>
            <person name="Cooney J.C."/>
            <person name="Kagawa T.F."/>
            <person name="Liu W."/>
            <person name="Song Y."/>
            <person name="Salvetti E."/>
            <person name="Wrobel A."/>
            <person name="Rasinkangas P."/>
            <person name="Parkhill J."/>
            <person name="Rea M.C."/>
            <person name="O'Sullivan O."/>
            <person name="Ritari J."/>
            <person name="Douillard F.P."/>
            <person name="Paul Ross R."/>
            <person name="Yang R."/>
            <person name="Briner A.E."/>
            <person name="Felis G.E."/>
            <person name="de Vos W.M."/>
            <person name="Barrangou R."/>
            <person name="Klaenhammer T.R."/>
            <person name="Caufield P.W."/>
            <person name="Cui Y."/>
            <person name="Zhang H."/>
            <person name="O'Toole P.W."/>
        </authorList>
    </citation>
    <scope>NUCLEOTIDE SEQUENCE [LARGE SCALE GENOMIC DNA]</scope>
    <source>
        <strain evidence="2 3">DSM 21116</strain>
    </source>
</reference>
<accession>A0A0R2CEN6</accession>